<evidence type="ECO:0000256" key="1">
    <source>
        <dbReference type="SAM" id="MobiDB-lite"/>
    </source>
</evidence>
<reference evidence="2" key="1">
    <citation type="journal article" date="2020" name="Fungal Divers.">
        <title>Resolving the Mortierellaceae phylogeny through synthesis of multi-gene phylogenetics and phylogenomics.</title>
        <authorList>
            <person name="Vandepol N."/>
            <person name="Liber J."/>
            <person name="Desiro A."/>
            <person name="Na H."/>
            <person name="Kennedy M."/>
            <person name="Barry K."/>
            <person name="Grigoriev I.V."/>
            <person name="Miller A.N."/>
            <person name="O'Donnell K."/>
            <person name="Stajich J.E."/>
            <person name="Bonito G."/>
        </authorList>
    </citation>
    <scope>NUCLEOTIDE SEQUENCE</scope>
    <source>
        <strain evidence="2">NRRL 2769</strain>
    </source>
</reference>
<dbReference type="Proteomes" id="UP000703661">
    <property type="component" value="Unassembled WGS sequence"/>
</dbReference>
<feature type="non-terminal residue" evidence="2">
    <location>
        <position position="139"/>
    </location>
</feature>
<organism evidence="2 3">
    <name type="scientific">Entomortierella chlamydospora</name>
    <dbReference type="NCBI Taxonomy" id="101097"/>
    <lineage>
        <taxon>Eukaryota</taxon>
        <taxon>Fungi</taxon>
        <taxon>Fungi incertae sedis</taxon>
        <taxon>Mucoromycota</taxon>
        <taxon>Mortierellomycotina</taxon>
        <taxon>Mortierellomycetes</taxon>
        <taxon>Mortierellales</taxon>
        <taxon>Mortierellaceae</taxon>
        <taxon>Entomortierella</taxon>
    </lineage>
</organism>
<protein>
    <submittedName>
        <fullName evidence="2">Uncharacterized protein</fullName>
    </submittedName>
</protein>
<dbReference type="EMBL" id="JAAAID010001752">
    <property type="protein sequence ID" value="KAG0008897.1"/>
    <property type="molecule type" value="Genomic_DNA"/>
</dbReference>
<evidence type="ECO:0000313" key="3">
    <source>
        <dbReference type="Proteomes" id="UP000703661"/>
    </source>
</evidence>
<keyword evidence="3" id="KW-1185">Reference proteome</keyword>
<name>A0A9P6MNV2_9FUNG</name>
<sequence length="139" mass="15095">MYPPSTRRQPSPPSRAGPPTTHSSTRATRQQSVNPKVPPQQTQQGFSAWERGDRGSFVQHLIGNGCSAVLYNTEADVQISADCLPDNTIVSGDSDFLFYKSVAALWRPIGKHAVCEVLGLRNEGLVALAVVSRNDYANL</sequence>
<accession>A0A9P6MNV2</accession>
<gene>
    <name evidence="2" type="ORF">BGZ80_002947</name>
</gene>
<evidence type="ECO:0000313" key="2">
    <source>
        <dbReference type="EMBL" id="KAG0008897.1"/>
    </source>
</evidence>
<dbReference type="AlphaFoldDB" id="A0A9P6MNV2"/>
<feature type="compositionally biased region" description="Polar residues" evidence="1">
    <location>
        <begin position="20"/>
        <end position="46"/>
    </location>
</feature>
<comment type="caution">
    <text evidence="2">The sequence shown here is derived from an EMBL/GenBank/DDBJ whole genome shotgun (WGS) entry which is preliminary data.</text>
</comment>
<proteinExistence type="predicted"/>
<feature type="region of interest" description="Disordered" evidence="1">
    <location>
        <begin position="1"/>
        <end position="49"/>
    </location>
</feature>